<sequence length="53" mass="5893">MDELAITLTFILPRVIKLPSFALDLNSHALERANAEHKAGPVSARFIIATYQK</sequence>
<gene>
    <name evidence="1" type="ORF">COLO4_21890</name>
</gene>
<reference evidence="2" key="1">
    <citation type="submission" date="2013-09" db="EMBL/GenBank/DDBJ databases">
        <title>Corchorus olitorius genome sequencing.</title>
        <authorList>
            <person name="Alam M."/>
            <person name="Haque M.S."/>
            <person name="Islam M.S."/>
            <person name="Emdad E.M."/>
            <person name="Islam M.M."/>
            <person name="Ahmed B."/>
            <person name="Halim A."/>
            <person name="Hossen Q.M.M."/>
            <person name="Hossain M.Z."/>
            <person name="Ahmed R."/>
            <person name="Khan M.M."/>
            <person name="Islam R."/>
            <person name="Rashid M.M."/>
            <person name="Khan S.A."/>
            <person name="Rahman M.S."/>
            <person name="Alam M."/>
            <person name="Yahiya A.S."/>
            <person name="Khan M.S."/>
            <person name="Azam M.S."/>
            <person name="Haque T."/>
            <person name="Lashkar M.Z.H."/>
            <person name="Akhand A.I."/>
            <person name="Morshed G."/>
            <person name="Roy S."/>
            <person name="Uddin K.S."/>
            <person name="Rabeya T."/>
            <person name="Hossain A.S."/>
            <person name="Chowdhury A."/>
            <person name="Snigdha A.R."/>
            <person name="Mortoza M.S."/>
            <person name="Matin S.A."/>
            <person name="Hoque S.M.E."/>
            <person name="Islam M.K."/>
            <person name="Roy D.K."/>
            <person name="Haider R."/>
            <person name="Moosa M.M."/>
            <person name="Elias S.M."/>
            <person name="Hasan A.M."/>
            <person name="Jahan S."/>
            <person name="Shafiuddin M."/>
            <person name="Mahmood N."/>
            <person name="Shommy N.S."/>
        </authorList>
    </citation>
    <scope>NUCLEOTIDE SEQUENCE [LARGE SCALE GENOMIC DNA]</scope>
    <source>
        <strain evidence="2">cv. O-4</strain>
    </source>
</reference>
<accession>A0A1R3IQ61</accession>
<name>A0A1R3IQ61_9ROSI</name>
<keyword evidence="2" id="KW-1185">Reference proteome</keyword>
<protein>
    <submittedName>
        <fullName evidence="1">Uncharacterized protein</fullName>
    </submittedName>
</protein>
<comment type="caution">
    <text evidence="1">The sequence shown here is derived from an EMBL/GenBank/DDBJ whole genome shotgun (WGS) entry which is preliminary data.</text>
</comment>
<evidence type="ECO:0000313" key="1">
    <source>
        <dbReference type="EMBL" id="OMO84707.1"/>
    </source>
</evidence>
<evidence type="ECO:0000313" key="2">
    <source>
        <dbReference type="Proteomes" id="UP000187203"/>
    </source>
</evidence>
<dbReference type="AlphaFoldDB" id="A0A1R3IQ61"/>
<proteinExistence type="predicted"/>
<dbReference type="Proteomes" id="UP000187203">
    <property type="component" value="Unassembled WGS sequence"/>
</dbReference>
<organism evidence="1 2">
    <name type="scientific">Corchorus olitorius</name>
    <dbReference type="NCBI Taxonomy" id="93759"/>
    <lineage>
        <taxon>Eukaryota</taxon>
        <taxon>Viridiplantae</taxon>
        <taxon>Streptophyta</taxon>
        <taxon>Embryophyta</taxon>
        <taxon>Tracheophyta</taxon>
        <taxon>Spermatophyta</taxon>
        <taxon>Magnoliopsida</taxon>
        <taxon>eudicotyledons</taxon>
        <taxon>Gunneridae</taxon>
        <taxon>Pentapetalae</taxon>
        <taxon>rosids</taxon>
        <taxon>malvids</taxon>
        <taxon>Malvales</taxon>
        <taxon>Malvaceae</taxon>
        <taxon>Grewioideae</taxon>
        <taxon>Apeibeae</taxon>
        <taxon>Corchorus</taxon>
    </lineage>
</organism>
<dbReference type="EMBL" id="AWUE01017820">
    <property type="protein sequence ID" value="OMO84707.1"/>
    <property type="molecule type" value="Genomic_DNA"/>
</dbReference>